<evidence type="ECO:0000256" key="2">
    <source>
        <dbReference type="ARBA" id="ARBA00022980"/>
    </source>
</evidence>
<comment type="caution">
    <text evidence="5">The sequence shown here is derived from an EMBL/GenBank/DDBJ whole genome shotgun (WGS) entry which is preliminary data.</text>
</comment>
<proteinExistence type="inferred from homology"/>
<evidence type="ECO:0000256" key="3">
    <source>
        <dbReference type="ARBA" id="ARBA00023274"/>
    </source>
</evidence>
<gene>
    <name evidence="5" type="ORF">JW744_02385</name>
</gene>
<keyword evidence="3" id="KW-0687">Ribonucleoprotein</keyword>
<dbReference type="AlphaFoldDB" id="A0A938YWU0"/>
<dbReference type="Pfam" id="PF00833">
    <property type="entry name" value="Ribosomal_S17e"/>
    <property type="match status" value="1"/>
</dbReference>
<keyword evidence="2 5" id="KW-0689">Ribosomal protein</keyword>
<dbReference type="EMBL" id="JAFGDB010000039">
    <property type="protein sequence ID" value="MBN2067290.1"/>
    <property type="molecule type" value="Genomic_DNA"/>
</dbReference>
<dbReference type="GO" id="GO:0003735">
    <property type="term" value="F:structural constituent of ribosome"/>
    <property type="evidence" value="ECO:0007669"/>
    <property type="project" value="InterPro"/>
</dbReference>
<dbReference type="GO" id="GO:0006412">
    <property type="term" value="P:translation"/>
    <property type="evidence" value="ECO:0007669"/>
    <property type="project" value="InterPro"/>
</dbReference>
<name>A0A938YWU0_9ARCH</name>
<organism evidence="5 6">
    <name type="scientific">Candidatus Iainarchaeum sp</name>
    <dbReference type="NCBI Taxonomy" id="3101447"/>
    <lineage>
        <taxon>Archaea</taxon>
        <taxon>Candidatus Iainarchaeota</taxon>
        <taxon>Candidatus Iainarchaeia</taxon>
        <taxon>Candidatus Iainarchaeales</taxon>
        <taxon>Candidatus Iainarchaeaceae</taxon>
        <taxon>Candidatus Iainarchaeum</taxon>
    </lineage>
</organism>
<protein>
    <recommendedName>
        <fullName evidence="4">30S ribosomal protein S17e</fullName>
    </recommendedName>
</protein>
<comment type="similarity">
    <text evidence="1">Belongs to the eukaryotic ribosomal protein eS17 family.</text>
</comment>
<dbReference type="GO" id="GO:1990904">
    <property type="term" value="C:ribonucleoprotein complex"/>
    <property type="evidence" value="ECO:0007669"/>
    <property type="project" value="UniProtKB-KW"/>
</dbReference>
<dbReference type="Proteomes" id="UP000809243">
    <property type="component" value="Unassembled WGS sequence"/>
</dbReference>
<evidence type="ECO:0000313" key="6">
    <source>
        <dbReference type="Proteomes" id="UP000809243"/>
    </source>
</evidence>
<dbReference type="InterPro" id="IPR001210">
    <property type="entry name" value="Ribosomal_eS17"/>
</dbReference>
<evidence type="ECO:0000256" key="1">
    <source>
        <dbReference type="ARBA" id="ARBA00010444"/>
    </source>
</evidence>
<evidence type="ECO:0000256" key="4">
    <source>
        <dbReference type="ARBA" id="ARBA00035394"/>
    </source>
</evidence>
<sequence>MGKAVPRNIKMRAETLLQSFPERFGSGFDENKRVIDMLELPLSKFDRNMIAGFITRKINEKNKAN</sequence>
<evidence type="ECO:0000313" key="5">
    <source>
        <dbReference type="EMBL" id="MBN2067290.1"/>
    </source>
</evidence>
<dbReference type="InterPro" id="IPR036401">
    <property type="entry name" value="Ribosomal_eS17_sf"/>
</dbReference>
<accession>A0A938YWU0</accession>
<dbReference type="Gene3D" id="1.10.60.20">
    <property type="entry name" value="Ribosomal protein S17e-like"/>
    <property type="match status" value="1"/>
</dbReference>
<reference evidence="5" key="1">
    <citation type="submission" date="2021-01" db="EMBL/GenBank/DDBJ databases">
        <title>Active Sulfur Cycling in an Early Earth Analoge.</title>
        <authorList>
            <person name="Hahn C.R."/>
            <person name="Youssef N.H."/>
            <person name="Elshahed M."/>
        </authorList>
    </citation>
    <scope>NUCLEOTIDE SEQUENCE</scope>
    <source>
        <strain evidence="5">Zod_Metabat.1151</strain>
    </source>
</reference>
<dbReference type="SUPFAM" id="SSF116820">
    <property type="entry name" value="Rps17e-like"/>
    <property type="match status" value="1"/>
</dbReference>
<dbReference type="GO" id="GO:0005840">
    <property type="term" value="C:ribosome"/>
    <property type="evidence" value="ECO:0007669"/>
    <property type="project" value="UniProtKB-KW"/>
</dbReference>